<protein>
    <recommendedName>
        <fullName evidence="6">DUF1109 family protein</fullName>
    </recommendedName>
</protein>
<keyword evidence="1" id="KW-1133">Transmembrane helix</keyword>
<feature type="transmembrane region" description="Helical" evidence="1">
    <location>
        <begin position="124"/>
        <end position="145"/>
    </location>
</feature>
<keyword evidence="1" id="KW-0472">Membrane</keyword>
<evidence type="ECO:0000313" key="2">
    <source>
        <dbReference type="EMBL" id="MBB3166367.1"/>
    </source>
</evidence>
<evidence type="ECO:0000256" key="1">
    <source>
        <dbReference type="SAM" id="Phobius"/>
    </source>
</evidence>
<feature type="transmembrane region" description="Helical" evidence="1">
    <location>
        <begin position="157"/>
        <end position="177"/>
    </location>
</feature>
<evidence type="ECO:0000313" key="3">
    <source>
        <dbReference type="EMBL" id="TCU14241.1"/>
    </source>
</evidence>
<organism evidence="3 4">
    <name type="scientific">Rhizobium laguerreae</name>
    <dbReference type="NCBI Taxonomy" id="1076926"/>
    <lineage>
        <taxon>Bacteria</taxon>
        <taxon>Pseudomonadati</taxon>
        <taxon>Pseudomonadota</taxon>
        <taxon>Alphaproteobacteria</taxon>
        <taxon>Hyphomicrobiales</taxon>
        <taxon>Rhizobiaceae</taxon>
        <taxon>Rhizobium/Agrobacterium group</taxon>
        <taxon>Rhizobium</taxon>
    </lineage>
</organism>
<dbReference type="EMBL" id="SMBI01000023">
    <property type="protein sequence ID" value="TCU14241.1"/>
    <property type="molecule type" value="Genomic_DNA"/>
</dbReference>
<dbReference type="Pfam" id="PF06532">
    <property type="entry name" value="NrsF"/>
    <property type="match status" value="1"/>
</dbReference>
<name>A0A1S9GAD3_9HYPH</name>
<proteinExistence type="predicted"/>
<comment type="caution">
    <text evidence="3">The sequence shown here is derived from an EMBL/GenBank/DDBJ whole genome shotgun (WGS) entry which is preliminary data.</text>
</comment>
<keyword evidence="1" id="KW-0812">Transmembrane</keyword>
<feature type="transmembrane region" description="Helical" evidence="1">
    <location>
        <begin position="92"/>
        <end position="112"/>
    </location>
</feature>
<reference evidence="2 5" key="2">
    <citation type="submission" date="2020-08" db="EMBL/GenBank/DDBJ databases">
        <title>Genomic Encyclopedia of Type Strains, Phase III (KMG-III): the genomes of soil and plant-associated and newly described type strains.</title>
        <authorList>
            <person name="Whitman W."/>
        </authorList>
    </citation>
    <scope>NUCLEOTIDE SEQUENCE [LARGE SCALE GENOMIC DNA]</scope>
    <source>
        <strain evidence="2 5">CECT 8280</strain>
    </source>
</reference>
<dbReference type="RefSeq" id="WP_077980302.1">
    <property type="nucleotide sequence ID" value="NZ_CP088091.1"/>
</dbReference>
<accession>A0A1S9GAD3</accession>
<dbReference type="EMBL" id="JACHXX010000016">
    <property type="protein sequence ID" value="MBB3166367.1"/>
    <property type="molecule type" value="Genomic_DNA"/>
</dbReference>
<dbReference type="InterPro" id="IPR009495">
    <property type="entry name" value="NrsF"/>
</dbReference>
<feature type="transmembrane region" description="Helical" evidence="1">
    <location>
        <begin position="183"/>
        <end position="205"/>
    </location>
</feature>
<evidence type="ECO:0008006" key="6">
    <source>
        <dbReference type="Google" id="ProtNLM"/>
    </source>
</evidence>
<dbReference type="Proteomes" id="UP000295021">
    <property type="component" value="Unassembled WGS sequence"/>
</dbReference>
<feature type="transmembrane region" description="Helical" evidence="1">
    <location>
        <begin position="58"/>
        <end position="80"/>
    </location>
</feature>
<evidence type="ECO:0000313" key="5">
    <source>
        <dbReference type="Proteomes" id="UP000542811"/>
    </source>
</evidence>
<feature type="transmembrane region" description="Helical" evidence="1">
    <location>
        <begin position="23"/>
        <end position="46"/>
    </location>
</feature>
<dbReference type="AlphaFoldDB" id="A0A1S9GAD3"/>
<sequence length="211" mass="22360">MKTDDLIDLLAEDAPVRLRLSRALGVALAISVPLSAAILVATIGIRPDLGDALQTARVIFKIAVTLILAVTASSLVFNVGKPGVALSPYLKALLIPLCLLMLGVVAELFVLPSSLWEESMVGDYANYCLFFIPLLSLAPFVVLLWALRGGAPEKPGFAGAAAGLAAGGLGAAIYAWHCPDDSPLFVACWYIIAIAFVTLCGYFAGRRWLTW</sequence>
<reference evidence="3 4" key="1">
    <citation type="submission" date="2019-03" db="EMBL/GenBank/DDBJ databases">
        <title>Genomic Encyclopedia of Type Strains, Phase IV (KMG-V): Genome sequencing to study the core and pangenomes of soil and plant-associated prokaryotes.</title>
        <authorList>
            <person name="Whitman W."/>
        </authorList>
    </citation>
    <scope>NUCLEOTIDE SEQUENCE [LARGE SCALE GENOMIC DNA]</scope>
    <source>
        <strain evidence="3 4">FB403</strain>
    </source>
</reference>
<dbReference type="Proteomes" id="UP000542811">
    <property type="component" value="Unassembled WGS sequence"/>
</dbReference>
<evidence type="ECO:0000313" key="4">
    <source>
        <dbReference type="Proteomes" id="UP000295021"/>
    </source>
</evidence>
<keyword evidence="5" id="KW-1185">Reference proteome</keyword>
<gene>
    <name evidence="3" type="ORF">EV131_12358</name>
    <name evidence="2" type="ORF">FHS25_006884</name>
</gene>